<feature type="compositionally biased region" description="Gly residues" evidence="1">
    <location>
        <begin position="155"/>
        <end position="187"/>
    </location>
</feature>
<sequence>MQTTSERRKCAVVSSLNISLNLTSDPDVGFSSCINPYLAQLFDITQFDFASTLLTCGKKEPLTLPSFTNSGMFPDPGSRKLKQSQPGTRIEYKEYYYGSGGGERPQHGGGMYGAGSWGTGGFGSGGYGSGNYGAPWSPHGGAQVEGSRGPSGPPSWGGGGPGGGGGSWSGGTSGGGGSWGGKPGGPGSNWNQDSTSYLFDRNSSATAIVGSGVRVDAVRGGAIVVTTDGKG</sequence>
<evidence type="ECO:0000256" key="1">
    <source>
        <dbReference type="SAM" id="MobiDB-lite"/>
    </source>
</evidence>
<organism evidence="2 3">
    <name type="scientific">Ladona fulva</name>
    <name type="common">Scarce chaser dragonfly</name>
    <name type="synonym">Libellula fulva</name>
    <dbReference type="NCBI Taxonomy" id="123851"/>
    <lineage>
        <taxon>Eukaryota</taxon>
        <taxon>Metazoa</taxon>
        <taxon>Ecdysozoa</taxon>
        <taxon>Arthropoda</taxon>
        <taxon>Hexapoda</taxon>
        <taxon>Insecta</taxon>
        <taxon>Pterygota</taxon>
        <taxon>Palaeoptera</taxon>
        <taxon>Odonata</taxon>
        <taxon>Epiprocta</taxon>
        <taxon>Anisoptera</taxon>
        <taxon>Libelluloidea</taxon>
        <taxon>Libellulidae</taxon>
        <taxon>Ladona</taxon>
    </lineage>
</organism>
<reference evidence="2" key="1">
    <citation type="submission" date="2013-04" db="EMBL/GenBank/DDBJ databases">
        <authorList>
            <person name="Qu J."/>
            <person name="Murali S.C."/>
            <person name="Bandaranaike D."/>
            <person name="Bellair M."/>
            <person name="Blankenburg K."/>
            <person name="Chao H."/>
            <person name="Dinh H."/>
            <person name="Doddapaneni H."/>
            <person name="Downs B."/>
            <person name="Dugan-Rocha S."/>
            <person name="Elkadiri S."/>
            <person name="Gnanaolivu R.D."/>
            <person name="Hernandez B."/>
            <person name="Javaid M."/>
            <person name="Jayaseelan J.C."/>
            <person name="Lee S."/>
            <person name="Li M."/>
            <person name="Ming W."/>
            <person name="Munidasa M."/>
            <person name="Muniz J."/>
            <person name="Nguyen L."/>
            <person name="Ongeri F."/>
            <person name="Osuji N."/>
            <person name="Pu L.-L."/>
            <person name="Puazo M."/>
            <person name="Qu C."/>
            <person name="Quiroz J."/>
            <person name="Raj R."/>
            <person name="Weissenberger G."/>
            <person name="Xin Y."/>
            <person name="Zou X."/>
            <person name="Han Y."/>
            <person name="Richards S."/>
            <person name="Worley K."/>
            <person name="Muzny D."/>
            <person name="Gibbs R."/>
        </authorList>
    </citation>
    <scope>NUCLEOTIDE SEQUENCE</scope>
    <source>
        <strain evidence="2">Sampled in the wild</strain>
    </source>
</reference>
<dbReference type="AlphaFoldDB" id="A0A8K0P3Z6"/>
<name>A0A8K0P3Z6_LADFU</name>
<accession>A0A8K0P3Z6</accession>
<dbReference type="OrthoDB" id="10687523at2759"/>
<dbReference type="EMBL" id="KZ308870">
    <property type="protein sequence ID" value="KAG8235040.1"/>
    <property type="molecule type" value="Genomic_DNA"/>
</dbReference>
<evidence type="ECO:0000313" key="3">
    <source>
        <dbReference type="Proteomes" id="UP000792457"/>
    </source>
</evidence>
<protein>
    <submittedName>
        <fullName evidence="2">Uncharacterized protein</fullName>
    </submittedName>
</protein>
<keyword evidence="3" id="KW-1185">Reference proteome</keyword>
<proteinExistence type="predicted"/>
<evidence type="ECO:0000313" key="2">
    <source>
        <dbReference type="EMBL" id="KAG8235040.1"/>
    </source>
</evidence>
<reference evidence="2" key="2">
    <citation type="submission" date="2017-10" db="EMBL/GenBank/DDBJ databases">
        <title>Ladona fulva Genome sequencing and assembly.</title>
        <authorList>
            <person name="Murali S."/>
            <person name="Richards S."/>
            <person name="Bandaranaike D."/>
            <person name="Bellair M."/>
            <person name="Blankenburg K."/>
            <person name="Chao H."/>
            <person name="Dinh H."/>
            <person name="Doddapaneni H."/>
            <person name="Dugan-Rocha S."/>
            <person name="Elkadiri S."/>
            <person name="Gnanaolivu R."/>
            <person name="Hernandez B."/>
            <person name="Skinner E."/>
            <person name="Javaid M."/>
            <person name="Lee S."/>
            <person name="Li M."/>
            <person name="Ming W."/>
            <person name="Munidasa M."/>
            <person name="Muniz J."/>
            <person name="Nguyen L."/>
            <person name="Hughes D."/>
            <person name="Osuji N."/>
            <person name="Pu L.-L."/>
            <person name="Puazo M."/>
            <person name="Qu C."/>
            <person name="Quiroz J."/>
            <person name="Raj R."/>
            <person name="Weissenberger G."/>
            <person name="Xin Y."/>
            <person name="Zou X."/>
            <person name="Han Y."/>
            <person name="Worley K."/>
            <person name="Muzny D."/>
            <person name="Gibbs R."/>
        </authorList>
    </citation>
    <scope>NUCLEOTIDE SEQUENCE</scope>
    <source>
        <strain evidence="2">Sampled in the wild</strain>
    </source>
</reference>
<feature type="region of interest" description="Disordered" evidence="1">
    <location>
        <begin position="67"/>
        <end position="86"/>
    </location>
</feature>
<feature type="region of interest" description="Disordered" evidence="1">
    <location>
        <begin position="138"/>
        <end position="196"/>
    </location>
</feature>
<dbReference type="Proteomes" id="UP000792457">
    <property type="component" value="Unassembled WGS sequence"/>
</dbReference>
<comment type="caution">
    <text evidence="2">The sequence shown here is derived from an EMBL/GenBank/DDBJ whole genome shotgun (WGS) entry which is preliminary data.</text>
</comment>
<gene>
    <name evidence="2" type="ORF">J437_LFUL017469</name>
</gene>